<dbReference type="AlphaFoldDB" id="Q2RMV1"/>
<dbReference type="PATRIC" id="fig|269796.9.peg.3874"/>
<dbReference type="EMBL" id="CP000230">
    <property type="protein sequence ID" value="ABC24544.1"/>
    <property type="molecule type" value="Genomic_DNA"/>
</dbReference>
<accession>Q2RMV1</accession>
<dbReference type="EnsemblBacteria" id="ABC24544">
    <property type="protein sequence ID" value="ABC24544"/>
    <property type="gene ID" value="Rru_A3750"/>
</dbReference>
<evidence type="ECO:0000313" key="2">
    <source>
        <dbReference type="Proteomes" id="UP000001929"/>
    </source>
</evidence>
<dbReference type="Pfam" id="PF14103">
    <property type="entry name" value="DUF4276"/>
    <property type="match status" value="1"/>
</dbReference>
<proteinExistence type="predicted"/>
<sequence>MVKLFVEGGGGHEAACRQAFATFLSRAGLSKKPRIMVCGSRHNAYDDYCIALENREDAVLLVDSEGPVAPDIQAGKPDTWQPWRHLKQRQEDGWDKPEGARDEDCHLMVQCMEYWLVADRETLKSFFGKEFKENALPATGAPLESWLKQRVYDGLARATKTCETKGRYDKGAHSFKLLTAIDPAKVVAASPWAARFVAHLKTKMDHPKRDPR</sequence>
<organism evidence="1 2">
    <name type="scientific">Rhodospirillum rubrum (strain ATCC 11170 / ATH 1.1.1 / DSM 467 / LMG 4362 / NCIMB 8255 / S1)</name>
    <dbReference type="NCBI Taxonomy" id="269796"/>
    <lineage>
        <taxon>Bacteria</taxon>
        <taxon>Pseudomonadati</taxon>
        <taxon>Pseudomonadota</taxon>
        <taxon>Alphaproteobacteria</taxon>
        <taxon>Rhodospirillales</taxon>
        <taxon>Rhodospirillaceae</taxon>
        <taxon>Rhodospirillum</taxon>
    </lineage>
</organism>
<dbReference type="KEGG" id="rru:Rru_A3750"/>
<dbReference type="HOGENOM" id="CLU_1359711_0_0_5"/>
<evidence type="ECO:0000313" key="1">
    <source>
        <dbReference type="EMBL" id="ABC24544.1"/>
    </source>
</evidence>
<evidence type="ECO:0008006" key="3">
    <source>
        <dbReference type="Google" id="ProtNLM"/>
    </source>
</evidence>
<reference evidence="1 2" key="1">
    <citation type="journal article" date="2011" name="Stand. Genomic Sci.">
        <title>Complete genome sequence of Rhodospirillum rubrum type strain (S1).</title>
        <authorList>
            <person name="Munk A.C."/>
            <person name="Copeland A."/>
            <person name="Lucas S."/>
            <person name="Lapidus A."/>
            <person name="Del Rio T.G."/>
            <person name="Barry K."/>
            <person name="Detter J.C."/>
            <person name="Hammon N."/>
            <person name="Israni S."/>
            <person name="Pitluck S."/>
            <person name="Brettin T."/>
            <person name="Bruce D."/>
            <person name="Han C."/>
            <person name="Tapia R."/>
            <person name="Gilna P."/>
            <person name="Schmutz J."/>
            <person name="Larimer F."/>
            <person name="Land M."/>
            <person name="Kyrpides N.C."/>
            <person name="Mavromatis K."/>
            <person name="Richardson P."/>
            <person name="Rohde M."/>
            <person name="Goker M."/>
            <person name="Klenk H.P."/>
            <person name="Zhang Y."/>
            <person name="Roberts G.P."/>
            <person name="Reslewic S."/>
            <person name="Schwartz D.C."/>
        </authorList>
    </citation>
    <scope>NUCLEOTIDE SEQUENCE [LARGE SCALE GENOMIC DNA]</scope>
    <source>
        <strain evidence="2">ATCC 11170 / ATH 1.1.1 / DSM 467 / LMG 4362 / NCIMB 8255 / S1</strain>
    </source>
</reference>
<keyword evidence="2" id="KW-1185">Reference proteome</keyword>
<name>Q2RMV1_RHORT</name>
<dbReference type="InterPro" id="IPR025455">
    <property type="entry name" value="DUF4276"/>
</dbReference>
<gene>
    <name evidence="1" type="ordered locus">Rru_A3750</name>
</gene>
<dbReference type="RefSeq" id="WP_011391497.1">
    <property type="nucleotide sequence ID" value="NC_007643.1"/>
</dbReference>
<protein>
    <recommendedName>
        <fullName evidence="3">DUF4276 family protein</fullName>
    </recommendedName>
</protein>
<dbReference type="STRING" id="269796.Rru_A3750"/>
<dbReference type="eggNOG" id="ENOG5030CEV">
    <property type="taxonomic scope" value="Bacteria"/>
</dbReference>
<dbReference type="Proteomes" id="UP000001929">
    <property type="component" value="Chromosome"/>
</dbReference>